<dbReference type="Proteomes" id="UP000176532">
    <property type="component" value="Unassembled WGS sequence"/>
</dbReference>
<dbReference type="GO" id="GO:0009252">
    <property type="term" value="P:peptidoglycan biosynthetic process"/>
    <property type="evidence" value="ECO:0007669"/>
    <property type="project" value="UniProtKB-KW"/>
</dbReference>
<dbReference type="EC" id="3.6.1.27" evidence="3 14"/>
<evidence type="ECO:0000256" key="8">
    <source>
        <dbReference type="ARBA" id="ARBA00022989"/>
    </source>
</evidence>
<evidence type="ECO:0000256" key="9">
    <source>
        <dbReference type="ARBA" id="ARBA00023136"/>
    </source>
</evidence>
<evidence type="ECO:0000256" key="4">
    <source>
        <dbReference type="ARBA" id="ARBA00021581"/>
    </source>
</evidence>
<comment type="function">
    <text evidence="14">Catalyzes the dephosphorylation of undecaprenyl diphosphate (UPP). Confers resistance to bacitracin.</text>
</comment>
<dbReference type="PANTHER" id="PTHR30622:SF3">
    <property type="entry name" value="UNDECAPRENYL-DIPHOSPHATASE"/>
    <property type="match status" value="1"/>
</dbReference>
<feature type="transmembrane region" description="Helical" evidence="14">
    <location>
        <begin position="143"/>
        <end position="164"/>
    </location>
</feature>
<keyword evidence="9 14" id="KW-0472">Membrane</keyword>
<comment type="subcellular location">
    <subcellularLocation>
        <location evidence="1 14">Cell membrane</location>
        <topology evidence="1 14">Multi-pass membrane protein</topology>
    </subcellularLocation>
</comment>
<evidence type="ECO:0000256" key="13">
    <source>
        <dbReference type="ARBA" id="ARBA00047594"/>
    </source>
</evidence>
<gene>
    <name evidence="14" type="primary">uppP</name>
    <name evidence="15" type="ORF">A3C15_03250</name>
</gene>
<keyword evidence="8 14" id="KW-1133">Transmembrane helix</keyword>
<dbReference type="EMBL" id="MFQD01000042">
    <property type="protein sequence ID" value="OGH67566.1"/>
    <property type="molecule type" value="Genomic_DNA"/>
</dbReference>
<dbReference type="Pfam" id="PF02673">
    <property type="entry name" value="BacA"/>
    <property type="match status" value="1"/>
</dbReference>
<keyword evidence="10 14" id="KW-0046">Antibiotic resistance</keyword>
<feature type="transmembrane region" description="Helical" evidence="14">
    <location>
        <begin position="207"/>
        <end position="229"/>
    </location>
</feature>
<evidence type="ECO:0000256" key="2">
    <source>
        <dbReference type="ARBA" id="ARBA00010621"/>
    </source>
</evidence>
<evidence type="ECO:0000256" key="3">
    <source>
        <dbReference type="ARBA" id="ARBA00012374"/>
    </source>
</evidence>
<protein>
    <recommendedName>
        <fullName evidence="4 14">Undecaprenyl-diphosphatase</fullName>
        <ecNumber evidence="3 14">3.6.1.27</ecNumber>
    </recommendedName>
    <alternativeName>
        <fullName evidence="12 14">Bacitracin resistance protein</fullName>
    </alternativeName>
    <alternativeName>
        <fullName evidence="11 14">Undecaprenyl pyrophosphate phosphatase</fullName>
    </alternativeName>
</protein>
<feature type="transmembrane region" description="Helical" evidence="14">
    <location>
        <begin position="46"/>
        <end position="63"/>
    </location>
</feature>
<keyword evidence="14" id="KW-0133">Cell shape</keyword>
<dbReference type="HAMAP" id="MF_01006">
    <property type="entry name" value="Undec_diphosphatase"/>
    <property type="match status" value="1"/>
</dbReference>
<dbReference type="GO" id="GO:0050380">
    <property type="term" value="F:undecaprenyl-diphosphatase activity"/>
    <property type="evidence" value="ECO:0007669"/>
    <property type="project" value="UniProtKB-UniRule"/>
</dbReference>
<keyword evidence="14" id="KW-0961">Cell wall biogenesis/degradation</keyword>
<evidence type="ECO:0000256" key="11">
    <source>
        <dbReference type="ARBA" id="ARBA00032707"/>
    </source>
</evidence>
<dbReference type="STRING" id="1798682.A3C15_03250"/>
<evidence type="ECO:0000256" key="14">
    <source>
        <dbReference type="HAMAP-Rule" id="MF_01006"/>
    </source>
</evidence>
<sequence length="252" mass="27063">MTYAHALILSLVEGVTEFLPVSSTGHLVIAAEFLNIEQTEFVKTFEIVIQLGAIFAAVVLYARRIAANFSLTKKIIIASVPSAIVGILFYDLIKTYLLGNTLFTAAALFFGGIALICFDLFVVNKKIDAKQIPTNQQATIIGLFQTLALIPGVSRSGATIVGGVLSGLSRSSAVEFSFMLAIPLMLGATALDLVRTDAVIGPHELQLLAIGFVGSFLSALAVIKLFIAFVSRRTFLWFGIYRIAVASLVILF</sequence>
<evidence type="ECO:0000256" key="12">
    <source>
        <dbReference type="ARBA" id="ARBA00032932"/>
    </source>
</evidence>
<evidence type="ECO:0000256" key="7">
    <source>
        <dbReference type="ARBA" id="ARBA00022801"/>
    </source>
</evidence>
<dbReference type="GO" id="GO:0071555">
    <property type="term" value="P:cell wall organization"/>
    <property type="evidence" value="ECO:0007669"/>
    <property type="project" value="UniProtKB-KW"/>
</dbReference>
<keyword evidence="14" id="KW-0573">Peptidoglycan synthesis</keyword>
<evidence type="ECO:0000256" key="10">
    <source>
        <dbReference type="ARBA" id="ARBA00023251"/>
    </source>
</evidence>
<feature type="transmembrane region" description="Helical" evidence="14">
    <location>
        <begin position="235"/>
        <end position="251"/>
    </location>
</feature>
<organism evidence="15 16">
    <name type="scientific">Candidatus Magasanikbacteria bacterium RIFCSPHIGHO2_02_FULL_50_9b</name>
    <dbReference type="NCBI Taxonomy" id="1798682"/>
    <lineage>
        <taxon>Bacteria</taxon>
        <taxon>Candidatus Magasanikiibacteriota</taxon>
    </lineage>
</organism>
<comment type="similarity">
    <text evidence="2 14">Belongs to the UppP family.</text>
</comment>
<evidence type="ECO:0000313" key="16">
    <source>
        <dbReference type="Proteomes" id="UP000176532"/>
    </source>
</evidence>
<feature type="transmembrane region" description="Helical" evidence="14">
    <location>
        <begin position="99"/>
        <end position="122"/>
    </location>
</feature>
<dbReference type="InterPro" id="IPR003824">
    <property type="entry name" value="UppP"/>
</dbReference>
<evidence type="ECO:0000256" key="5">
    <source>
        <dbReference type="ARBA" id="ARBA00022475"/>
    </source>
</evidence>
<dbReference type="GO" id="GO:0008360">
    <property type="term" value="P:regulation of cell shape"/>
    <property type="evidence" value="ECO:0007669"/>
    <property type="project" value="UniProtKB-KW"/>
</dbReference>
<accession>A0A1F6M7G6</accession>
<comment type="caution">
    <text evidence="15">The sequence shown here is derived from an EMBL/GenBank/DDBJ whole genome shotgun (WGS) entry which is preliminary data.</text>
</comment>
<keyword evidence="6 14" id="KW-0812">Transmembrane</keyword>
<evidence type="ECO:0000256" key="1">
    <source>
        <dbReference type="ARBA" id="ARBA00004651"/>
    </source>
</evidence>
<proteinExistence type="inferred from homology"/>
<dbReference type="GO" id="GO:0005886">
    <property type="term" value="C:plasma membrane"/>
    <property type="evidence" value="ECO:0007669"/>
    <property type="project" value="UniProtKB-SubCell"/>
</dbReference>
<comment type="miscellaneous">
    <text evidence="14">Bacitracin is thought to be involved in the inhibition of peptidoglycan synthesis by sequestering undecaprenyl diphosphate, thereby reducing the pool of lipid carrier available.</text>
</comment>
<name>A0A1F6M7G6_9BACT</name>
<evidence type="ECO:0000313" key="15">
    <source>
        <dbReference type="EMBL" id="OGH67566.1"/>
    </source>
</evidence>
<feature type="transmembrane region" description="Helical" evidence="14">
    <location>
        <begin position="75"/>
        <end position="93"/>
    </location>
</feature>
<feature type="transmembrane region" description="Helical" evidence="14">
    <location>
        <begin position="176"/>
        <end position="195"/>
    </location>
</feature>
<reference evidence="15 16" key="1">
    <citation type="journal article" date="2016" name="Nat. Commun.">
        <title>Thousands of microbial genomes shed light on interconnected biogeochemical processes in an aquifer system.</title>
        <authorList>
            <person name="Anantharaman K."/>
            <person name="Brown C.T."/>
            <person name="Hug L.A."/>
            <person name="Sharon I."/>
            <person name="Castelle C.J."/>
            <person name="Probst A.J."/>
            <person name="Thomas B.C."/>
            <person name="Singh A."/>
            <person name="Wilkins M.J."/>
            <person name="Karaoz U."/>
            <person name="Brodie E.L."/>
            <person name="Williams K.H."/>
            <person name="Hubbard S.S."/>
            <person name="Banfield J.F."/>
        </authorList>
    </citation>
    <scope>NUCLEOTIDE SEQUENCE [LARGE SCALE GENOMIC DNA]</scope>
</reference>
<comment type="catalytic activity">
    <reaction evidence="13 14">
        <text>di-trans,octa-cis-undecaprenyl diphosphate + H2O = di-trans,octa-cis-undecaprenyl phosphate + phosphate + H(+)</text>
        <dbReference type="Rhea" id="RHEA:28094"/>
        <dbReference type="ChEBI" id="CHEBI:15377"/>
        <dbReference type="ChEBI" id="CHEBI:15378"/>
        <dbReference type="ChEBI" id="CHEBI:43474"/>
        <dbReference type="ChEBI" id="CHEBI:58405"/>
        <dbReference type="ChEBI" id="CHEBI:60392"/>
        <dbReference type="EC" id="3.6.1.27"/>
    </reaction>
</comment>
<dbReference type="AlphaFoldDB" id="A0A1F6M7G6"/>
<evidence type="ECO:0000256" key="6">
    <source>
        <dbReference type="ARBA" id="ARBA00022692"/>
    </source>
</evidence>
<dbReference type="GO" id="GO:0046677">
    <property type="term" value="P:response to antibiotic"/>
    <property type="evidence" value="ECO:0007669"/>
    <property type="project" value="UniProtKB-UniRule"/>
</dbReference>
<keyword evidence="5 14" id="KW-1003">Cell membrane</keyword>
<dbReference type="PANTHER" id="PTHR30622">
    <property type="entry name" value="UNDECAPRENYL-DIPHOSPHATASE"/>
    <property type="match status" value="1"/>
</dbReference>
<keyword evidence="7 14" id="KW-0378">Hydrolase</keyword>